<keyword evidence="1" id="KW-1133">Transmembrane helix</keyword>
<feature type="transmembrane region" description="Helical" evidence="1">
    <location>
        <begin position="6"/>
        <end position="26"/>
    </location>
</feature>
<dbReference type="Proteomes" id="UP001231124">
    <property type="component" value="Unassembled WGS sequence"/>
</dbReference>
<organism evidence="3 4">
    <name type="scientific">Methylobacterium aerolatum</name>
    <dbReference type="NCBI Taxonomy" id="418708"/>
    <lineage>
        <taxon>Bacteria</taxon>
        <taxon>Pseudomonadati</taxon>
        <taxon>Pseudomonadota</taxon>
        <taxon>Alphaproteobacteria</taxon>
        <taxon>Hyphomicrobiales</taxon>
        <taxon>Methylobacteriaceae</taxon>
        <taxon>Methylobacterium</taxon>
    </lineage>
</organism>
<comment type="caution">
    <text evidence="3">The sequence shown here is derived from an EMBL/GenBank/DDBJ whole genome shotgun (WGS) entry which is preliminary data.</text>
</comment>
<dbReference type="EMBL" id="JAUSVP010000017">
    <property type="protein sequence ID" value="MDQ0449725.1"/>
    <property type="molecule type" value="Genomic_DNA"/>
</dbReference>
<dbReference type="InterPro" id="IPR037185">
    <property type="entry name" value="EmrE-like"/>
</dbReference>
<accession>A0ABU0I758</accession>
<dbReference type="Pfam" id="PF00892">
    <property type="entry name" value="EamA"/>
    <property type="match status" value="1"/>
</dbReference>
<sequence>MLLQSWRFWAILSAIFAASTAILAKVGVSGVASDVATLVRTVVILAFAAAVVAATGQGAALGAISGRSLVFLILSGLATGASWLCYFRALSLGDAARVAPLDKLSVVLVAVFGVSLLGETLSPAAWTGVALIAAGAALVASGW</sequence>
<dbReference type="RefSeq" id="WP_238207515.1">
    <property type="nucleotide sequence ID" value="NZ_BPQE01000034.1"/>
</dbReference>
<feature type="transmembrane region" description="Helical" evidence="1">
    <location>
        <begin position="101"/>
        <end position="118"/>
    </location>
</feature>
<reference evidence="3 4" key="1">
    <citation type="submission" date="2023-07" db="EMBL/GenBank/DDBJ databases">
        <title>Genomic Encyclopedia of Type Strains, Phase IV (KMG-IV): sequencing the most valuable type-strain genomes for metagenomic binning, comparative biology and taxonomic classification.</title>
        <authorList>
            <person name="Goeker M."/>
        </authorList>
    </citation>
    <scope>NUCLEOTIDE SEQUENCE [LARGE SCALE GENOMIC DNA]</scope>
    <source>
        <strain evidence="3 4">DSM 19013</strain>
    </source>
</reference>
<feature type="transmembrane region" description="Helical" evidence="1">
    <location>
        <begin position="69"/>
        <end position="89"/>
    </location>
</feature>
<proteinExistence type="predicted"/>
<evidence type="ECO:0000256" key="1">
    <source>
        <dbReference type="SAM" id="Phobius"/>
    </source>
</evidence>
<evidence type="ECO:0000313" key="3">
    <source>
        <dbReference type="EMBL" id="MDQ0449725.1"/>
    </source>
</evidence>
<dbReference type="Gene3D" id="1.10.3730.20">
    <property type="match status" value="1"/>
</dbReference>
<keyword evidence="1" id="KW-0812">Transmembrane</keyword>
<dbReference type="InterPro" id="IPR000620">
    <property type="entry name" value="EamA_dom"/>
</dbReference>
<keyword evidence="4" id="KW-1185">Reference proteome</keyword>
<protein>
    <submittedName>
        <fullName evidence="3">Transporter family protein</fullName>
    </submittedName>
</protein>
<evidence type="ECO:0000259" key="2">
    <source>
        <dbReference type="Pfam" id="PF00892"/>
    </source>
</evidence>
<dbReference type="SUPFAM" id="SSF103481">
    <property type="entry name" value="Multidrug resistance efflux transporter EmrE"/>
    <property type="match status" value="1"/>
</dbReference>
<feature type="transmembrane region" description="Helical" evidence="1">
    <location>
        <begin position="38"/>
        <end position="63"/>
    </location>
</feature>
<name>A0ABU0I758_9HYPH</name>
<evidence type="ECO:0000313" key="4">
    <source>
        <dbReference type="Proteomes" id="UP001231124"/>
    </source>
</evidence>
<keyword evidence="1" id="KW-0472">Membrane</keyword>
<gene>
    <name evidence="3" type="ORF">QO012_004247</name>
</gene>
<feature type="domain" description="EamA" evidence="2">
    <location>
        <begin position="5"/>
        <end position="139"/>
    </location>
</feature>